<accession>A0AAW0RKI3</accession>
<organism evidence="1 2">
    <name type="scientific">Beauveria asiatica</name>
    <dbReference type="NCBI Taxonomy" id="1069075"/>
    <lineage>
        <taxon>Eukaryota</taxon>
        <taxon>Fungi</taxon>
        <taxon>Dikarya</taxon>
        <taxon>Ascomycota</taxon>
        <taxon>Pezizomycotina</taxon>
        <taxon>Sordariomycetes</taxon>
        <taxon>Hypocreomycetidae</taxon>
        <taxon>Hypocreales</taxon>
        <taxon>Cordycipitaceae</taxon>
        <taxon>Beauveria</taxon>
    </lineage>
</organism>
<reference evidence="1 2" key="1">
    <citation type="submission" date="2020-02" db="EMBL/GenBank/DDBJ databases">
        <title>Comparative genomics of the hypocrealean fungal genus Beauvera.</title>
        <authorList>
            <person name="Showalter D.N."/>
            <person name="Bushley K.E."/>
            <person name="Rehner S.A."/>
        </authorList>
    </citation>
    <scope>NUCLEOTIDE SEQUENCE [LARGE SCALE GENOMIC DNA]</scope>
    <source>
        <strain evidence="1 2">ARSEF4384</strain>
    </source>
</reference>
<proteinExistence type="predicted"/>
<dbReference type="AlphaFoldDB" id="A0AAW0RKI3"/>
<dbReference type="Proteomes" id="UP001397290">
    <property type="component" value="Unassembled WGS sequence"/>
</dbReference>
<sequence>MDNDDNDAIINVNADPASFGLVRFCSTGPCQVRANGRLAETSAMQASDEAVIFNIPTEARRDSAVVAKLFHQIYEARPTLTHLAAGYDASGVIKQKWLRRREGHQRRNRLCARLPEDPGSKRIVYANIHHDSGRSRMSLRNGVQEL</sequence>
<keyword evidence="2" id="KW-1185">Reference proteome</keyword>
<protein>
    <submittedName>
        <fullName evidence="1">Uncharacterized protein</fullName>
    </submittedName>
</protein>
<evidence type="ECO:0000313" key="2">
    <source>
        <dbReference type="Proteomes" id="UP001397290"/>
    </source>
</evidence>
<comment type="caution">
    <text evidence="1">The sequence shown here is derived from an EMBL/GenBank/DDBJ whole genome shotgun (WGS) entry which is preliminary data.</text>
</comment>
<gene>
    <name evidence="1" type="ORF">G3M48_008382</name>
</gene>
<evidence type="ECO:0000313" key="1">
    <source>
        <dbReference type="EMBL" id="KAK8142694.1"/>
    </source>
</evidence>
<name>A0AAW0RKI3_9HYPO</name>
<dbReference type="EMBL" id="JAAHCF010000629">
    <property type="protein sequence ID" value="KAK8142694.1"/>
    <property type="molecule type" value="Genomic_DNA"/>
</dbReference>